<dbReference type="PROSITE" id="PS51900">
    <property type="entry name" value="CB"/>
    <property type="match status" value="1"/>
</dbReference>
<reference evidence="7" key="1">
    <citation type="submission" date="2023-03" db="EMBL/GenBank/DDBJ databases">
        <title>MT1 and MT2 Draft Genomes of Novel Species.</title>
        <authorList>
            <person name="Venkateswaran K."/>
        </authorList>
    </citation>
    <scope>NUCLEOTIDE SEQUENCE</scope>
    <source>
        <strain evidence="7">F6_3S_P_2</strain>
    </source>
</reference>
<keyword evidence="8" id="KW-1185">Reference proteome</keyword>
<dbReference type="RefSeq" id="WP_301243717.1">
    <property type="nucleotide sequence ID" value="NZ_JAROCC010000007.1"/>
</dbReference>
<dbReference type="InterPro" id="IPR044068">
    <property type="entry name" value="CB"/>
</dbReference>
<feature type="region of interest" description="Disordered" evidence="4">
    <location>
        <begin position="1"/>
        <end position="24"/>
    </location>
</feature>
<keyword evidence="2" id="KW-0233">DNA recombination</keyword>
<evidence type="ECO:0000259" key="6">
    <source>
        <dbReference type="PROSITE" id="PS51900"/>
    </source>
</evidence>
<name>A0ABT8JS30_9BACL</name>
<dbReference type="SUPFAM" id="SSF56349">
    <property type="entry name" value="DNA breaking-rejoining enzymes"/>
    <property type="match status" value="1"/>
</dbReference>
<evidence type="ECO:0000256" key="2">
    <source>
        <dbReference type="ARBA" id="ARBA00023172"/>
    </source>
</evidence>
<evidence type="ECO:0000313" key="7">
    <source>
        <dbReference type="EMBL" id="MDN4607958.1"/>
    </source>
</evidence>
<dbReference type="Pfam" id="PF00589">
    <property type="entry name" value="Phage_integrase"/>
    <property type="match status" value="1"/>
</dbReference>
<dbReference type="EMBL" id="JAROCC010000007">
    <property type="protein sequence ID" value="MDN4607958.1"/>
    <property type="molecule type" value="Genomic_DNA"/>
</dbReference>
<dbReference type="InterPro" id="IPR002104">
    <property type="entry name" value="Integrase_catalytic"/>
</dbReference>
<evidence type="ECO:0000256" key="1">
    <source>
        <dbReference type="ARBA" id="ARBA00023125"/>
    </source>
</evidence>
<organism evidence="7 8">
    <name type="scientific">Sporosarcina highlanderae</name>
    <dbReference type="NCBI Taxonomy" id="3035916"/>
    <lineage>
        <taxon>Bacteria</taxon>
        <taxon>Bacillati</taxon>
        <taxon>Bacillota</taxon>
        <taxon>Bacilli</taxon>
        <taxon>Bacillales</taxon>
        <taxon>Caryophanaceae</taxon>
        <taxon>Sporosarcina</taxon>
    </lineage>
</organism>
<gene>
    <name evidence="7" type="ORF">P5G49_10820</name>
</gene>
<dbReference type="PROSITE" id="PS51898">
    <property type="entry name" value="TYR_RECOMBINASE"/>
    <property type="match status" value="1"/>
</dbReference>
<dbReference type="InterPro" id="IPR050090">
    <property type="entry name" value="Tyrosine_recombinase_XerCD"/>
</dbReference>
<evidence type="ECO:0000256" key="4">
    <source>
        <dbReference type="SAM" id="MobiDB-lite"/>
    </source>
</evidence>
<protein>
    <submittedName>
        <fullName evidence="7">Tyrosine-type recombinase/integrase</fullName>
    </submittedName>
</protein>
<evidence type="ECO:0000256" key="3">
    <source>
        <dbReference type="PROSITE-ProRule" id="PRU01248"/>
    </source>
</evidence>
<dbReference type="CDD" id="cd00397">
    <property type="entry name" value="DNA_BRE_C"/>
    <property type="match status" value="1"/>
</dbReference>
<proteinExistence type="predicted"/>
<dbReference type="InterPro" id="IPR010998">
    <property type="entry name" value="Integrase_recombinase_N"/>
</dbReference>
<evidence type="ECO:0000259" key="5">
    <source>
        <dbReference type="PROSITE" id="PS51898"/>
    </source>
</evidence>
<keyword evidence="1 3" id="KW-0238">DNA-binding</keyword>
<feature type="compositionally biased region" description="Polar residues" evidence="4">
    <location>
        <begin position="1"/>
        <end position="13"/>
    </location>
</feature>
<sequence>MYSAQKNLETIQNENHDGKRKISKPIRMPKPFPPYIMDFRDYLQTKTYALSTIDAHTYKIRTLGNSLEKTFKNEITLTEDFSSLKTHHIDKYVEHLTRRMTKKEINEETVYTTLKAIRLFIQFLHFNRIINFEYEIPKDFIVQTNRLNDYVPFETLNELLDGTKLIESPFSRFLTLSILLLIIDTGCRPIEVTSIGLNDINYSERKISVFSIKSGQRTLIINEVVVKAIKRYLEEKKRIHTNSQQLFINEYGETLKSWGISSLITQLNLKVFNRTVANARAIRHTYITNAIDNRNDFSEISKSVGHKHWESTLYYLHKSKDRLLSNTIQHNPLTELLEEEKWQ</sequence>
<dbReference type="Gene3D" id="1.10.443.10">
    <property type="entry name" value="Intergrase catalytic core"/>
    <property type="match status" value="1"/>
</dbReference>
<comment type="caution">
    <text evidence="7">The sequence shown here is derived from an EMBL/GenBank/DDBJ whole genome shotgun (WGS) entry which is preliminary data.</text>
</comment>
<dbReference type="PANTHER" id="PTHR30349">
    <property type="entry name" value="PHAGE INTEGRASE-RELATED"/>
    <property type="match status" value="1"/>
</dbReference>
<accession>A0ABT8JS30</accession>
<feature type="domain" description="Core-binding (CB)" evidence="6">
    <location>
        <begin position="30"/>
        <end position="125"/>
    </location>
</feature>
<dbReference type="InterPro" id="IPR013762">
    <property type="entry name" value="Integrase-like_cat_sf"/>
</dbReference>
<feature type="domain" description="Tyr recombinase" evidence="5">
    <location>
        <begin position="146"/>
        <end position="328"/>
    </location>
</feature>
<dbReference type="Gene3D" id="1.10.150.130">
    <property type="match status" value="1"/>
</dbReference>
<dbReference type="Proteomes" id="UP001175097">
    <property type="component" value="Unassembled WGS sequence"/>
</dbReference>
<dbReference type="InterPro" id="IPR011010">
    <property type="entry name" value="DNA_brk_join_enz"/>
</dbReference>
<dbReference type="PANTHER" id="PTHR30349:SF86">
    <property type="entry name" value="INTEGRASE_RECOMBINASE AQ_AA09-RELATED"/>
    <property type="match status" value="1"/>
</dbReference>
<evidence type="ECO:0000313" key="8">
    <source>
        <dbReference type="Proteomes" id="UP001175097"/>
    </source>
</evidence>